<dbReference type="Pfam" id="PF24879">
    <property type="entry name" value="DUF7737"/>
    <property type="match status" value="1"/>
</dbReference>
<feature type="domain" description="DUF4132" evidence="1">
    <location>
        <begin position="412"/>
        <end position="597"/>
    </location>
</feature>
<dbReference type="Pfam" id="PF13569">
    <property type="entry name" value="DUF4132"/>
    <property type="match status" value="1"/>
</dbReference>
<gene>
    <name evidence="3" type="ORF">AB5J54_24650</name>
</gene>
<reference evidence="3" key="1">
    <citation type="submission" date="2024-07" db="EMBL/GenBank/DDBJ databases">
        <authorList>
            <person name="Yu S.T."/>
        </authorList>
    </citation>
    <scope>NUCLEOTIDE SEQUENCE</scope>
    <source>
        <strain evidence="3">R44</strain>
    </source>
</reference>
<dbReference type="EMBL" id="CP163444">
    <property type="protein sequence ID" value="XDQ73503.1"/>
    <property type="molecule type" value="Genomic_DNA"/>
</dbReference>
<sequence>MVGITSPHDGLMEAMRRERAEGRGPVEQFMDGLDTAGLRACAPLLQRLAFRPAYQEAASAALAELVERELDWTEQESDLLLAQLVGKDAEGAPHEVREDFFDVVPIALAAAGQVASRGGEFDRTRLRALRLMTERDTVYHRGARYDGIRGRIDALLDREPVVVPGRLPRRLLDSLDDYGPAMRGLHGELLAGAGVAEFLGHCALLDKPRATRVWRRRSAELLAGAERGPVVVRCLLEGFLAQEEHRLSDLGPWSMSSWGLTSGPNTDLVRGLLWAALDIDADWVVPAVGAVARHAGTGLGGSGGSCRSQPLATTAVAVLGECGGARGEEAVQWLGRLPRSVKNRTVNKGITKALEAVAARAGLTPSMLRERGVATLGLDGRGVREVPLGAYTAELSLREPGTVALSFRGPEGRLLKTAPKAVREARAEELKEVRAGVKELKALVAAERSRLEEHLAAGTTWSAADWQRYYVDHPVTGVLARALLWEVTEDVEEPWTAGLPERTGGGWALAAEDGTARPVGPGARLRLWHPLRAGGEEVSAWRTAVTEREERQPFKQVFREVYPLTPAELVTGSYSNRFAGHVLRYGQARALMTERGWTGNHLGYFSDGWSSELVKELPAPGELPAGEGARWRARFFVELVDEGASRDGVARLCSTDQVRFERRTGARGAWEAVALAGVPALVLSEALRDVDLFVGVASIGADPNWRDRGEDRAYDGYWESWSFGELTESALIRRETLARLLPRTRIADRVELTDRFLRVRGELRAYRIHLGSGNVLMEPDDSYLCIVTDRSRDRGKVFLPFEEDGGLLSVILSKALLLAADDRITDATITAQIRRG</sequence>
<evidence type="ECO:0000259" key="2">
    <source>
        <dbReference type="Pfam" id="PF24879"/>
    </source>
</evidence>
<feature type="domain" description="DUF7737" evidence="2">
    <location>
        <begin position="732"/>
        <end position="833"/>
    </location>
</feature>
<accession>A0AB39T4B5</accession>
<proteinExistence type="predicted"/>
<dbReference type="InterPro" id="IPR025406">
    <property type="entry name" value="DUF4132"/>
</dbReference>
<name>A0AB39T4B5_9ACTN</name>
<organism evidence="3">
    <name type="scientific">Streptomyces sp. R44</name>
    <dbReference type="NCBI Taxonomy" id="3238633"/>
    <lineage>
        <taxon>Bacteria</taxon>
        <taxon>Bacillati</taxon>
        <taxon>Actinomycetota</taxon>
        <taxon>Actinomycetes</taxon>
        <taxon>Kitasatosporales</taxon>
        <taxon>Streptomycetaceae</taxon>
        <taxon>Streptomyces</taxon>
    </lineage>
</organism>
<evidence type="ECO:0000259" key="1">
    <source>
        <dbReference type="Pfam" id="PF13569"/>
    </source>
</evidence>
<dbReference type="AlphaFoldDB" id="A0AB39T4B5"/>
<dbReference type="RefSeq" id="WP_369146076.1">
    <property type="nucleotide sequence ID" value="NZ_CP163444.1"/>
</dbReference>
<dbReference type="InterPro" id="IPR056639">
    <property type="entry name" value="DUF7737"/>
</dbReference>
<evidence type="ECO:0000313" key="3">
    <source>
        <dbReference type="EMBL" id="XDQ73503.1"/>
    </source>
</evidence>
<protein>
    <submittedName>
        <fullName evidence="3">DUF4132 domain-containing protein</fullName>
    </submittedName>
</protein>